<protein>
    <submittedName>
        <fullName evidence="2">Uncharacterized protein</fullName>
    </submittedName>
</protein>
<accession>A0AAN6DPY7</accession>
<gene>
    <name evidence="2" type="ORF">EDD36DRAFT_84590</name>
</gene>
<name>A0AAN6DPY7_9EURO</name>
<dbReference type="Proteomes" id="UP001203852">
    <property type="component" value="Unassembled WGS sequence"/>
</dbReference>
<reference evidence="2" key="1">
    <citation type="journal article" date="2022" name="bioRxiv">
        <title>Deciphering the potential niche of two novel black yeast fungi from a biological soil crust based on their genomes, phenotypes, and melanin regulation.</title>
        <authorList>
            <consortium name="DOE Joint Genome Institute"/>
            <person name="Carr E.C."/>
            <person name="Barton Q."/>
            <person name="Grambo S."/>
            <person name="Sullivan M."/>
            <person name="Renfro C.M."/>
            <person name="Kuo A."/>
            <person name="Pangilinan J."/>
            <person name="Lipzen A."/>
            <person name="Keymanesh K."/>
            <person name="Savage E."/>
            <person name="Barry K."/>
            <person name="Grigoriev I.V."/>
            <person name="Riekhof W.R."/>
            <person name="Harris S.S."/>
        </authorList>
    </citation>
    <scope>NUCLEOTIDE SEQUENCE</scope>
    <source>
        <strain evidence="2">JF 03-4F</strain>
    </source>
</reference>
<organism evidence="2 3">
    <name type="scientific">Exophiala viscosa</name>
    <dbReference type="NCBI Taxonomy" id="2486360"/>
    <lineage>
        <taxon>Eukaryota</taxon>
        <taxon>Fungi</taxon>
        <taxon>Dikarya</taxon>
        <taxon>Ascomycota</taxon>
        <taxon>Pezizomycotina</taxon>
        <taxon>Eurotiomycetes</taxon>
        <taxon>Chaetothyriomycetidae</taxon>
        <taxon>Chaetothyriales</taxon>
        <taxon>Herpotrichiellaceae</taxon>
        <taxon>Exophiala</taxon>
    </lineage>
</organism>
<evidence type="ECO:0000256" key="1">
    <source>
        <dbReference type="SAM" id="MobiDB-lite"/>
    </source>
</evidence>
<dbReference type="EMBL" id="MU404361">
    <property type="protein sequence ID" value="KAI1609122.1"/>
    <property type="molecule type" value="Genomic_DNA"/>
</dbReference>
<keyword evidence="3" id="KW-1185">Reference proteome</keyword>
<evidence type="ECO:0000313" key="3">
    <source>
        <dbReference type="Proteomes" id="UP001203852"/>
    </source>
</evidence>
<evidence type="ECO:0000313" key="2">
    <source>
        <dbReference type="EMBL" id="KAI1609122.1"/>
    </source>
</evidence>
<dbReference type="AlphaFoldDB" id="A0AAN6DPY7"/>
<comment type="caution">
    <text evidence="2">The sequence shown here is derived from an EMBL/GenBank/DDBJ whole genome shotgun (WGS) entry which is preliminary data.</text>
</comment>
<proteinExistence type="predicted"/>
<feature type="region of interest" description="Disordered" evidence="1">
    <location>
        <begin position="93"/>
        <end position="125"/>
    </location>
</feature>
<sequence>MNLHLIWPVSQPLLTNTLATAQAFPLPVSLGVASQRLGRDLREDAFAGKRCMQWLPGGSFRHSLSVRTWPHCTRRDGQDFHNAHDEKISLTSNLPMLTRSRPRRSVEREDFGDMLSDKASVPHAH</sequence>